<dbReference type="Pfam" id="PF03454">
    <property type="entry name" value="MoeA_C"/>
    <property type="match status" value="1"/>
</dbReference>
<dbReference type="Pfam" id="PF00994">
    <property type="entry name" value="MoCF_biosynth"/>
    <property type="match status" value="1"/>
</dbReference>
<keyword evidence="6" id="KW-0500">Molybdenum</keyword>
<evidence type="ECO:0000259" key="7">
    <source>
        <dbReference type="SMART" id="SM00852"/>
    </source>
</evidence>
<dbReference type="NCBIfam" id="TIGR00177">
    <property type="entry name" value="molyb_syn"/>
    <property type="match status" value="1"/>
</dbReference>
<keyword evidence="6" id="KW-0808">Transferase</keyword>
<reference evidence="8 9" key="1">
    <citation type="submission" date="2023-02" db="EMBL/GenBank/DDBJ databases">
        <title>Genome sequence of Sphingobacterium sp. KACC 22765.</title>
        <authorList>
            <person name="Kim S."/>
            <person name="Heo J."/>
            <person name="Kwon S.-W."/>
        </authorList>
    </citation>
    <scope>NUCLEOTIDE SEQUENCE [LARGE SCALE GENOMIC DNA]</scope>
    <source>
        <strain evidence="8 9">KACC 22765</strain>
    </source>
</reference>
<dbReference type="EC" id="2.10.1.1" evidence="6"/>
<dbReference type="SUPFAM" id="SSF63867">
    <property type="entry name" value="MoeA C-terminal domain-like"/>
    <property type="match status" value="1"/>
</dbReference>
<comment type="pathway">
    <text evidence="2 6">Cofactor biosynthesis; molybdopterin biosynthesis.</text>
</comment>
<evidence type="ECO:0000256" key="2">
    <source>
        <dbReference type="ARBA" id="ARBA00005046"/>
    </source>
</evidence>
<dbReference type="InterPro" id="IPR008284">
    <property type="entry name" value="MoCF_biosynth_CS"/>
</dbReference>
<dbReference type="InterPro" id="IPR005111">
    <property type="entry name" value="MoeA_C_domain_IV"/>
</dbReference>
<dbReference type="RefSeq" id="WP_274265568.1">
    <property type="nucleotide sequence ID" value="NZ_CP117880.1"/>
</dbReference>
<keyword evidence="9" id="KW-1185">Reference proteome</keyword>
<dbReference type="Gene3D" id="2.170.190.11">
    <property type="entry name" value="Molybdopterin biosynthesis moea protein, domain 3"/>
    <property type="match status" value="1"/>
</dbReference>
<evidence type="ECO:0000256" key="3">
    <source>
        <dbReference type="ARBA" id="ARBA00010763"/>
    </source>
</evidence>
<evidence type="ECO:0000313" key="9">
    <source>
        <dbReference type="Proteomes" id="UP001221558"/>
    </source>
</evidence>
<dbReference type="PANTHER" id="PTHR10192">
    <property type="entry name" value="MOLYBDOPTERIN BIOSYNTHESIS PROTEIN"/>
    <property type="match status" value="1"/>
</dbReference>
<dbReference type="EMBL" id="CP117880">
    <property type="protein sequence ID" value="WDF66828.1"/>
    <property type="molecule type" value="Genomic_DNA"/>
</dbReference>
<comment type="similarity">
    <text evidence="3 6">Belongs to the MoeA family.</text>
</comment>
<comment type="catalytic activity">
    <reaction evidence="5">
        <text>adenylyl-molybdopterin + molybdate = Mo-molybdopterin + AMP + H(+)</text>
        <dbReference type="Rhea" id="RHEA:35047"/>
        <dbReference type="ChEBI" id="CHEBI:15378"/>
        <dbReference type="ChEBI" id="CHEBI:36264"/>
        <dbReference type="ChEBI" id="CHEBI:62727"/>
        <dbReference type="ChEBI" id="CHEBI:71302"/>
        <dbReference type="ChEBI" id="CHEBI:456215"/>
        <dbReference type="EC" id="2.10.1.1"/>
    </reaction>
</comment>
<dbReference type="InterPro" id="IPR036425">
    <property type="entry name" value="MoaB/Mog-like_dom_sf"/>
</dbReference>
<keyword evidence="6" id="KW-0460">Magnesium</keyword>
<proteinExistence type="inferred from homology"/>
<evidence type="ECO:0000256" key="1">
    <source>
        <dbReference type="ARBA" id="ARBA00002901"/>
    </source>
</evidence>
<dbReference type="InterPro" id="IPR001453">
    <property type="entry name" value="MoaB/Mog_dom"/>
</dbReference>
<evidence type="ECO:0000256" key="6">
    <source>
        <dbReference type="RuleBase" id="RU365090"/>
    </source>
</evidence>
<evidence type="ECO:0000313" key="8">
    <source>
        <dbReference type="EMBL" id="WDF66828.1"/>
    </source>
</evidence>
<keyword evidence="4 6" id="KW-0501">Molybdenum cofactor biosynthesis</keyword>
<dbReference type="SMART" id="SM00852">
    <property type="entry name" value="MoCF_biosynth"/>
    <property type="match status" value="1"/>
</dbReference>
<evidence type="ECO:0000256" key="5">
    <source>
        <dbReference type="ARBA" id="ARBA00047317"/>
    </source>
</evidence>
<dbReference type="Gene3D" id="2.40.340.10">
    <property type="entry name" value="MoeA, C-terminal, domain IV"/>
    <property type="match status" value="1"/>
</dbReference>
<dbReference type="PROSITE" id="PS01079">
    <property type="entry name" value="MOCF_BIOSYNTHESIS_2"/>
    <property type="match status" value="1"/>
</dbReference>
<gene>
    <name evidence="8" type="ORF">PQ465_10980</name>
</gene>
<evidence type="ECO:0000256" key="4">
    <source>
        <dbReference type="ARBA" id="ARBA00023150"/>
    </source>
</evidence>
<dbReference type="Pfam" id="PF03453">
    <property type="entry name" value="MoeA_N"/>
    <property type="match status" value="1"/>
</dbReference>
<name>A0ABY7WB16_9SPHI</name>
<accession>A0ABY7WB16</accession>
<dbReference type="SUPFAM" id="SSF63882">
    <property type="entry name" value="MoeA N-terminal region -like"/>
    <property type="match status" value="1"/>
</dbReference>
<dbReference type="SUPFAM" id="SSF53218">
    <property type="entry name" value="Molybdenum cofactor biosynthesis proteins"/>
    <property type="match status" value="1"/>
</dbReference>
<comment type="cofactor">
    <cofactor evidence="6">
        <name>Mg(2+)</name>
        <dbReference type="ChEBI" id="CHEBI:18420"/>
    </cofactor>
</comment>
<dbReference type="InterPro" id="IPR036135">
    <property type="entry name" value="MoeA_linker/N_sf"/>
</dbReference>
<dbReference type="CDD" id="cd00887">
    <property type="entry name" value="MoeA"/>
    <property type="match status" value="1"/>
</dbReference>
<dbReference type="PANTHER" id="PTHR10192:SF5">
    <property type="entry name" value="GEPHYRIN"/>
    <property type="match status" value="1"/>
</dbReference>
<sequence length="401" mass="44355">MELISVNDAHDIIDHQRRDFGVERIPTVAALGRTLAEDVRADRDLPPFDRVTMDGIAICFKKARLSEAFHLQATQAAGEPPCILQSADQCIEVMTGAVLPVGTDTVVPYEWLQIESQLVHILTPAKVIESQNIHFKGKDARQHDLLIKMDTPVTASVIQVLAAVGKRDVLVYKLPKVILLSTGDELVDIADVPKDYQIRRSSNYALVAQLQQYGINTVQKHLVDEETIIQQAIADALQAYDIVLLTGGVSKGKFDFIPFALEQAGVQNLFHGVRQRPGKPFWFGVHPAGALVFAFPGNPVSTQLCVQRYLLPWLQAHVGRKPVVMRYAKLREEVTFEPALDYFLQVTLATDDQGQTWATPCRGNGSGDFANLIHADAFLALPAAQSAFKTGDVFPYWLIHS</sequence>
<organism evidence="8 9">
    <name type="scientific">Sphingobacterium oryzagri</name>
    <dbReference type="NCBI Taxonomy" id="3025669"/>
    <lineage>
        <taxon>Bacteria</taxon>
        <taxon>Pseudomonadati</taxon>
        <taxon>Bacteroidota</taxon>
        <taxon>Sphingobacteriia</taxon>
        <taxon>Sphingobacteriales</taxon>
        <taxon>Sphingobacteriaceae</taxon>
        <taxon>Sphingobacterium</taxon>
    </lineage>
</organism>
<dbReference type="InterPro" id="IPR036688">
    <property type="entry name" value="MoeA_C_domain_IV_sf"/>
</dbReference>
<comment type="function">
    <text evidence="1 6">Catalyzes the insertion of molybdate into adenylated molybdopterin with the concomitant release of AMP.</text>
</comment>
<keyword evidence="6" id="KW-0479">Metal-binding</keyword>
<dbReference type="Gene3D" id="3.90.105.10">
    <property type="entry name" value="Molybdopterin biosynthesis moea protein, domain 2"/>
    <property type="match status" value="1"/>
</dbReference>
<dbReference type="Proteomes" id="UP001221558">
    <property type="component" value="Chromosome"/>
</dbReference>
<protein>
    <recommendedName>
        <fullName evidence="6">Molybdopterin molybdenumtransferase</fullName>
        <ecNumber evidence="6">2.10.1.1</ecNumber>
    </recommendedName>
</protein>
<feature type="domain" description="MoaB/Mog" evidence="7">
    <location>
        <begin position="178"/>
        <end position="317"/>
    </location>
</feature>
<dbReference type="Gene3D" id="3.40.980.10">
    <property type="entry name" value="MoaB/Mog-like domain"/>
    <property type="match status" value="1"/>
</dbReference>
<dbReference type="InterPro" id="IPR038987">
    <property type="entry name" value="MoeA-like"/>
</dbReference>
<dbReference type="InterPro" id="IPR005110">
    <property type="entry name" value="MoeA_linker/N"/>
</dbReference>